<proteinExistence type="predicted"/>
<name>A0A250B923_9GAMM</name>
<dbReference type="RefSeq" id="WP_095833211.1">
    <property type="nucleotide sequence ID" value="NZ_CP014137.1"/>
</dbReference>
<sequence length="67" mass="7077">MNDTNNAILKSAAIGDGVIHANKLRETEEQRRITAIEERVVALESALSGGTITATRILKIEANGCAG</sequence>
<dbReference type="Proteomes" id="UP000285972">
    <property type="component" value="Unassembled WGS sequence"/>
</dbReference>
<dbReference type="KEGG" id="bgj:AWC36_23425"/>
<gene>
    <name evidence="1" type="ORF">BIY26_09530</name>
</gene>
<protein>
    <submittedName>
        <fullName evidence="1">Uncharacterized protein</fullName>
    </submittedName>
</protein>
<dbReference type="GeneID" id="70909778"/>
<comment type="caution">
    <text evidence="1">The sequence shown here is derived from an EMBL/GenBank/DDBJ whole genome shotgun (WGS) entry which is preliminary data.</text>
</comment>
<dbReference type="KEGG" id="bgj:AWC36_00015"/>
<accession>A0A250B923</accession>
<reference evidence="1 2" key="1">
    <citation type="submission" date="2016-09" db="EMBL/GenBank/DDBJ databases">
        <authorList>
            <person name="Doonan J."/>
            <person name="Pachebat J.A."/>
            <person name="Golyshin P.N."/>
            <person name="Denman S."/>
            <person name="Mcdonald J.E."/>
        </authorList>
    </citation>
    <scope>NUCLEOTIDE SEQUENCE [LARGE SCALE GENOMIC DNA]</scope>
    <source>
        <strain evidence="1 2">FRB141</strain>
    </source>
</reference>
<evidence type="ECO:0000313" key="2">
    <source>
        <dbReference type="Proteomes" id="UP000285972"/>
    </source>
</evidence>
<evidence type="ECO:0000313" key="1">
    <source>
        <dbReference type="EMBL" id="RLM25249.1"/>
    </source>
</evidence>
<organism evidence="1 2">
    <name type="scientific">Brenneria goodwinii</name>
    <dbReference type="NCBI Taxonomy" id="1109412"/>
    <lineage>
        <taxon>Bacteria</taxon>
        <taxon>Pseudomonadati</taxon>
        <taxon>Pseudomonadota</taxon>
        <taxon>Gammaproteobacteria</taxon>
        <taxon>Enterobacterales</taxon>
        <taxon>Pectobacteriaceae</taxon>
        <taxon>Brenneria</taxon>
    </lineage>
</organism>
<dbReference type="EMBL" id="MJLX01000020">
    <property type="protein sequence ID" value="RLM25249.1"/>
    <property type="molecule type" value="Genomic_DNA"/>
</dbReference>
<dbReference type="AlphaFoldDB" id="A0A250B923"/>
<dbReference type="KEGG" id="bgj:AWC36_05155"/>